<evidence type="ECO:0000313" key="3">
    <source>
        <dbReference type="Proteomes" id="UP000486534"/>
    </source>
</evidence>
<reference evidence="2 3" key="1">
    <citation type="submission" date="2019-10" db="EMBL/GenBank/DDBJ databases">
        <title>Pseudomonas dajingensis sp. nov., isolated from the profound head ulcers of farmed Murray cod (Maccullochella peelii peelii).</title>
        <authorList>
            <person name="Liu Y."/>
        </authorList>
    </citation>
    <scope>NUCLEOTIDE SEQUENCE [LARGE SCALE GENOMIC DNA]</scope>
    <source>
        <strain evidence="2 3">MC042</strain>
    </source>
</reference>
<dbReference type="Pfam" id="PF16747">
    <property type="entry name" value="Adhesin_E"/>
    <property type="match status" value="1"/>
</dbReference>
<protein>
    <recommendedName>
        <fullName evidence="1">Surface-adhesin protein E-like domain-containing protein</fullName>
    </recommendedName>
</protein>
<dbReference type="RefSeq" id="WP_152897570.1">
    <property type="nucleotide sequence ID" value="NZ_WHUV01000002.1"/>
</dbReference>
<dbReference type="InterPro" id="IPR043088">
    <property type="entry name" value="Adhesin_E"/>
</dbReference>
<dbReference type="Gene3D" id="2.40.128.710">
    <property type="entry name" value="Surface-adhesin protein E"/>
    <property type="match status" value="1"/>
</dbReference>
<proteinExistence type="predicted"/>
<dbReference type="EMBL" id="WHUV01000002">
    <property type="protein sequence ID" value="MQA53887.1"/>
    <property type="molecule type" value="Genomic_DNA"/>
</dbReference>
<accession>A0A7X1PL89</accession>
<sequence>MKRLWWLGGVLLLAGCAHDQARDAGAARPEAMFKVLDTPESATYFAANSLALYQNNPHLRQFYLINNYSKPTAPGDSKPLIHSSRVVRIINCERDESAQLGRVYFSEPFAQGVEVMRKEAHAQWAAFPRQSVIGELRNMACGIDAARLGAPPFKGPQGD</sequence>
<comment type="caution">
    <text evidence="2">The sequence shown here is derived from an EMBL/GenBank/DDBJ whole genome shotgun (WGS) entry which is preliminary data.</text>
</comment>
<dbReference type="PROSITE" id="PS51257">
    <property type="entry name" value="PROKAR_LIPOPROTEIN"/>
    <property type="match status" value="1"/>
</dbReference>
<gene>
    <name evidence="2" type="ORF">GDH07_11245</name>
</gene>
<evidence type="ECO:0000259" key="1">
    <source>
        <dbReference type="Pfam" id="PF16747"/>
    </source>
</evidence>
<organism evidence="2 3">
    <name type="scientific">Pseudomonas piscis</name>
    <dbReference type="NCBI Taxonomy" id="2614538"/>
    <lineage>
        <taxon>Bacteria</taxon>
        <taxon>Pseudomonadati</taxon>
        <taxon>Pseudomonadota</taxon>
        <taxon>Gammaproteobacteria</taxon>
        <taxon>Pseudomonadales</taxon>
        <taxon>Pseudomonadaceae</taxon>
        <taxon>Pseudomonas</taxon>
    </lineage>
</organism>
<dbReference type="InterPro" id="IPR031939">
    <property type="entry name" value="Adhesin_E-like"/>
</dbReference>
<dbReference type="AlphaFoldDB" id="A0A7X1PL89"/>
<feature type="domain" description="Surface-adhesin protein E-like" evidence="1">
    <location>
        <begin position="38"/>
        <end position="142"/>
    </location>
</feature>
<name>A0A7X1PL89_9PSED</name>
<evidence type="ECO:0000313" key="2">
    <source>
        <dbReference type="EMBL" id="MQA53887.1"/>
    </source>
</evidence>
<dbReference type="Proteomes" id="UP000486534">
    <property type="component" value="Unassembled WGS sequence"/>
</dbReference>